<feature type="compositionally biased region" description="Basic and acidic residues" evidence="2">
    <location>
        <begin position="173"/>
        <end position="189"/>
    </location>
</feature>
<dbReference type="SMART" id="SM00429">
    <property type="entry name" value="IPT"/>
    <property type="match status" value="1"/>
</dbReference>
<keyword evidence="5" id="KW-1185">Reference proteome</keyword>
<dbReference type="InterPro" id="IPR002110">
    <property type="entry name" value="Ankyrin_rpt"/>
</dbReference>
<name>A0A1D2N9U5_ORCCI</name>
<dbReference type="PANTHER" id="PTHR24169:SF28">
    <property type="entry name" value="NUCLEAR FACTOR NF-KAPPA-B P110 SUBUNIT"/>
    <property type="match status" value="1"/>
</dbReference>
<dbReference type="GO" id="GO:0000981">
    <property type="term" value="F:DNA-binding transcription factor activity, RNA polymerase II-specific"/>
    <property type="evidence" value="ECO:0007669"/>
    <property type="project" value="TreeGrafter"/>
</dbReference>
<dbReference type="Gene3D" id="2.60.40.10">
    <property type="entry name" value="Immunoglobulins"/>
    <property type="match status" value="1"/>
</dbReference>
<evidence type="ECO:0000259" key="3">
    <source>
        <dbReference type="SMART" id="SM00429"/>
    </source>
</evidence>
<dbReference type="InterPro" id="IPR002909">
    <property type="entry name" value="IPT_dom"/>
</dbReference>
<comment type="caution">
    <text evidence="4">The sequence shown here is derived from an EMBL/GenBank/DDBJ whole genome shotgun (WGS) entry which is preliminary data.</text>
</comment>
<evidence type="ECO:0000256" key="2">
    <source>
        <dbReference type="SAM" id="MobiDB-lite"/>
    </source>
</evidence>
<dbReference type="InterPro" id="IPR000451">
    <property type="entry name" value="NFkB/Dor"/>
</dbReference>
<dbReference type="PROSITE" id="PS50297">
    <property type="entry name" value="ANK_REP_REGION"/>
    <property type="match status" value="4"/>
</dbReference>
<feature type="repeat" description="ANK" evidence="1">
    <location>
        <begin position="348"/>
        <end position="380"/>
    </location>
</feature>
<evidence type="ECO:0000313" key="5">
    <source>
        <dbReference type="Proteomes" id="UP000094527"/>
    </source>
</evidence>
<dbReference type="SUPFAM" id="SSF48403">
    <property type="entry name" value="Ankyrin repeat"/>
    <property type="match status" value="1"/>
</dbReference>
<dbReference type="SMART" id="SM00248">
    <property type="entry name" value="ANK"/>
    <property type="match status" value="6"/>
</dbReference>
<evidence type="ECO:0000313" key="4">
    <source>
        <dbReference type="EMBL" id="ODN02029.1"/>
    </source>
</evidence>
<evidence type="ECO:0000256" key="1">
    <source>
        <dbReference type="PROSITE-ProRule" id="PRU00023"/>
    </source>
</evidence>
<organism evidence="4 5">
    <name type="scientific">Orchesella cincta</name>
    <name type="common">Springtail</name>
    <name type="synonym">Podura cincta</name>
    <dbReference type="NCBI Taxonomy" id="48709"/>
    <lineage>
        <taxon>Eukaryota</taxon>
        <taxon>Metazoa</taxon>
        <taxon>Ecdysozoa</taxon>
        <taxon>Arthropoda</taxon>
        <taxon>Hexapoda</taxon>
        <taxon>Collembola</taxon>
        <taxon>Entomobryomorpha</taxon>
        <taxon>Entomobryoidea</taxon>
        <taxon>Orchesellidae</taxon>
        <taxon>Orchesellinae</taxon>
        <taxon>Orchesella</taxon>
    </lineage>
</organism>
<dbReference type="InterPro" id="IPR013783">
    <property type="entry name" value="Ig-like_fold"/>
</dbReference>
<feature type="region of interest" description="Disordered" evidence="2">
    <location>
        <begin position="149"/>
        <end position="218"/>
    </location>
</feature>
<dbReference type="SUPFAM" id="SSF81296">
    <property type="entry name" value="E set domains"/>
    <property type="match status" value="1"/>
</dbReference>
<dbReference type="Pfam" id="PF16179">
    <property type="entry name" value="RHD_dimer"/>
    <property type="match status" value="1"/>
</dbReference>
<dbReference type="GO" id="GO:0000978">
    <property type="term" value="F:RNA polymerase II cis-regulatory region sequence-specific DNA binding"/>
    <property type="evidence" value="ECO:0007669"/>
    <property type="project" value="TreeGrafter"/>
</dbReference>
<dbReference type="PROSITE" id="PS50088">
    <property type="entry name" value="ANK_REPEAT"/>
    <property type="match status" value="4"/>
</dbReference>
<feature type="repeat" description="ANK" evidence="1">
    <location>
        <begin position="384"/>
        <end position="416"/>
    </location>
</feature>
<dbReference type="InterPro" id="IPR036770">
    <property type="entry name" value="Ankyrin_rpt-contain_sf"/>
</dbReference>
<dbReference type="OMA" id="FYQENDQ"/>
<dbReference type="Proteomes" id="UP000094527">
    <property type="component" value="Unassembled WGS sequence"/>
</dbReference>
<feature type="compositionally biased region" description="Polar residues" evidence="2">
    <location>
        <begin position="202"/>
        <end position="218"/>
    </location>
</feature>
<feature type="repeat" description="ANK" evidence="1">
    <location>
        <begin position="458"/>
        <end position="490"/>
    </location>
</feature>
<dbReference type="EMBL" id="LJIJ01000127">
    <property type="protein sequence ID" value="ODN02029.1"/>
    <property type="molecule type" value="Genomic_DNA"/>
</dbReference>
<dbReference type="Pfam" id="PF12796">
    <property type="entry name" value="Ank_2"/>
    <property type="match status" value="2"/>
</dbReference>
<gene>
    <name evidence="4" type="ORF">Ocin01_04652</name>
</gene>
<feature type="repeat" description="ANK" evidence="1">
    <location>
        <begin position="315"/>
        <end position="347"/>
    </location>
</feature>
<sequence>MKKALKPESCGSFGLISMLAVAQEMKKCLFLSRRLTNSSCYVFISFTKEGSFDIVTYLQPVLFYFYYTDNIQVKFYQENDQGQEIWKAYGKFSKLDVHHQYAIVFKTPPYRSVDIDTEVEVQVQLERPSDSATSASLPFIYKPIERLRKMPKRQSSRTGSDNSRGRGSGPSRDTGDRDQSDYHSRDSGRIEPFQEGDEKQAGGNNLGSSSVRQGSNQKFPCDASMLPIAGDPQSKVLAVNVALSVCQGLHTWAETSDLNCILQKLRHLLCIVNENGDNALHTAIHNQQREPFNKILETVDASPDISYLINEPNINNLTPLALAVTTNSLEFVQELMNHNADITIPNSEGDNPLHLAVKTNNIDCVKCLLQSPNAQSIINRYNYSSMTALHIAVHHGYTDIVELLCSHKATLTNQEGMYGRTPLHLTVEKEEIDNLINTISLMKTAGGESDIANIQNYRGDTPLHCAASLGHKTQCAILLHFGADPSIENYIRHGTEEDEEEESENGQTVFDVAANDEIKKILGASPEDWSKVYHSCVALINELKSTERETHEAKVLTADSIFLDSGINITDLNIS</sequence>
<dbReference type="PANTHER" id="PTHR24169">
    <property type="entry name" value="NUCLEAR FACTOR NF-KAPPA-B PROTEIN"/>
    <property type="match status" value="1"/>
</dbReference>
<dbReference type="InterPro" id="IPR014756">
    <property type="entry name" value="Ig_E-set"/>
</dbReference>
<proteinExistence type="predicted"/>
<dbReference type="GO" id="GO:0005737">
    <property type="term" value="C:cytoplasm"/>
    <property type="evidence" value="ECO:0007669"/>
    <property type="project" value="InterPro"/>
</dbReference>
<dbReference type="AlphaFoldDB" id="A0A1D2N9U5"/>
<accession>A0A1D2N9U5</accession>
<protein>
    <recommendedName>
        <fullName evidence="3">IPT/TIG domain-containing protein</fullName>
    </recommendedName>
</protein>
<dbReference type="Gene3D" id="1.25.40.20">
    <property type="entry name" value="Ankyrin repeat-containing domain"/>
    <property type="match status" value="2"/>
</dbReference>
<dbReference type="OrthoDB" id="10254686at2759"/>
<dbReference type="PRINTS" id="PR00057">
    <property type="entry name" value="NFKBTNSCPFCT"/>
</dbReference>
<keyword evidence="1" id="KW-0040">ANK repeat</keyword>
<dbReference type="InterPro" id="IPR032397">
    <property type="entry name" value="RHD_dimer"/>
</dbReference>
<dbReference type="STRING" id="48709.A0A1D2N9U5"/>
<feature type="domain" description="IPT/TIG" evidence="3">
    <location>
        <begin position="42"/>
        <end position="142"/>
    </location>
</feature>
<reference evidence="4 5" key="1">
    <citation type="journal article" date="2016" name="Genome Biol. Evol.">
        <title>Gene Family Evolution Reflects Adaptation to Soil Environmental Stressors in the Genome of the Collembolan Orchesella cincta.</title>
        <authorList>
            <person name="Faddeeva-Vakhrusheva A."/>
            <person name="Derks M.F."/>
            <person name="Anvar S.Y."/>
            <person name="Agamennone V."/>
            <person name="Suring W."/>
            <person name="Smit S."/>
            <person name="van Straalen N.M."/>
            <person name="Roelofs D."/>
        </authorList>
    </citation>
    <scope>NUCLEOTIDE SEQUENCE [LARGE SCALE GENOMIC DNA]</scope>
    <source>
        <tissue evidence="4">Mixed pool</tissue>
    </source>
</reference>